<proteinExistence type="predicted"/>
<dbReference type="SUPFAM" id="SSF49265">
    <property type="entry name" value="Fibronectin type III"/>
    <property type="match status" value="2"/>
</dbReference>
<dbReference type="PROSITE" id="PS50853">
    <property type="entry name" value="FN3"/>
    <property type="match status" value="1"/>
</dbReference>
<evidence type="ECO:0000256" key="1">
    <source>
        <dbReference type="ARBA" id="ARBA00022737"/>
    </source>
</evidence>
<protein>
    <recommendedName>
        <fullName evidence="2">Fibronectin type-III domain-containing protein</fullName>
    </recommendedName>
</protein>
<dbReference type="InterPro" id="IPR050991">
    <property type="entry name" value="ECM_Regulatory_Proteins"/>
</dbReference>
<dbReference type="AlphaFoldDB" id="A0ABD2PL18"/>
<evidence type="ECO:0000313" key="4">
    <source>
        <dbReference type="Proteomes" id="UP001626550"/>
    </source>
</evidence>
<dbReference type="Proteomes" id="UP001626550">
    <property type="component" value="Unassembled WGS sequence"/>
</dbReference>
<keyword evidence="1" id="KW-0677">Repeat</keyword>
<comment type="caution">
    <text evidence="3">The sequence shown here is derived from an EMBL/GenBank/DDBJ whole genome shotgun (WGS) entry which is preliminary data.</text>
</comment>
<evidence type="ECO:0000313" key="3">
    <source>
        <dbReference type="EMBL" id="KAL3308014.1"/>
    </source>
</evidence>
<accession>A0ABD2PL18</accession>
<name>A0ABD2PL18_9PLAT</name>
<dbReference type="InterPro" id="IPR003961">
    <property type="entry name" value="FN3_dom"/>
</dbReference>
<dbReference type="CDD" id="cd00063">
    <property type="entry name" value="FN3"/>
    <property type="match status" value="2"/>
</dbReference>
<dbReference type="PANTHER" id="PTHR46708:SF2">
    <property type="entry name" value="FIBRONECTIN TYPE-III DOMAIN-CONTAINING PROTEIN"/>
    <property type="match status" value="1"/>
</dbReference>
<gene>
    <name evidence="3" type="ORF">Ciccas_013461</name>
</gene>
<dbReference type="EMBL" id="JBJKFK010006029">
    <property type="protein sequence ID" value="KAL3308014.1"/>
    <property type="molecule type" value="Genomic_DNA"/>
</dbReference>
<dbReference type="Gene3D" id="2.60.40.10">
    <property type="entry name" value="Immunoglobulins"/>
    <property type="match status" value="2"/>
</dbReference>
<sequence length="443" mass="50519">MIQTNKDVENDKNDYSDCSQQIQVDVKYVSDNLMSFEWKISDSEDSVQFNNVEIFYQGGFEYPKSTKFTSATSIDKVTLYGLIPCSTYYISFIFTDSVQHAICNATATLKVATNPTPLQRIADFRLTAPTNNQIGVEIVPIEPSLISPCVPLYYIITLSKQSQEIETIATQNASFQIIRNLSPKTEYSIRVQAYYQGATDRGVAFVKTIFVPDVDNGVFRPLEPAAVSITEIRSNSMRVGWKTPNSNLAGVYIFVQDLSEKNASFRMNTVFNASIESIVIRELLPCNNYAVRVVQFRIIQRVVIVGQVMKPLTRRTLPDTDSHLPETLVITQTSNFDDTQITIFTNTKCNDLTVNYSLEIFAIRPEVIIPFYRSNYSFTLTRLDHIRRVNIEKSLIPTTKYIARLTTYQISQPKDRTYYLESGIFQAMRLGEHFLIDLLFHIT</sequence>
<dbReference type="PANTHER" id="PTHR46708">
    <property type="entry name" value="TENASCIN"/>
    <property type="match status" value="1"/>
</dbReference>
<evidence type="ECO:0000259" key="2">
    <source>
        <dbReference type="PROSITE" id="PS50853"/>
    </source>
</evidence>
<feature type="domain" description="Fibronectin type-III" evidence="2">
    <location>
        <begin position="223"/>
        <end position="319"/>
    </location>
</feature>
<dbReference type="Pfam" id="PF00041">
    <property type="entry name" value="fn3"/>
    <property type="match status" value="1"/>
</dbReference>
<keyword evidence="4" id="KW-1185">Reference proteome</keyword>
<dbReference type="InterPro" id="IPR013783">
    <property type="entry name" value="Ig-like_fold"/>
</dbReference>
<dbReference type="SMART" id="SM00060">
    <property type="entry name" value="FN3"/>
    <property type="match status" value="2"/>
</dbReference>
<dbReference type="InterPro" id="IPR036116">
    <property type="entry name" value="FN3_sf"/>
</dbReference>
<organism evidence="3 4">
    <name type="scientific">Cichlidogyrus casuarinus</name>
    <dbReference type="NCBI Taxonomy" id="1844966"/>
    <lineage>
        <taxon>Eukaryota</taxon>
        <taxon>Metazoa</taxon>
        <taxon>Spiralia</taxon>
        <taxon>Lophotrochozoa</taxon>
        <taxon>Platyhelminthes</taxon>
        <taxon>Monogenea</taxon>
        <taxon>Monopisthocotylea</taxon>
        <taxon>Dactylogyridea</taxon>
        <taxon>Ancyrocephalidae</taxon>
        <taxon>Cichlidogyrus</taxon>
    </lineage>
</organism>
<reference evidence="3 4" key="1">
    <citation type="submission" date="2024-11" db="EMBL/GenBank/DDBJ databases">
        <title>Adaptive evolution of stress response genes in parasites aligns with host niche diversity.</title>
        <authorList>
            <person name="Hahn C."/>
            <person name="Resl P."/>
        </authorList>
    </citation>
    <scope>NUCLEOTIDE SEQUENCE [LARGE SCALE GENOMIC DNA]</scope>
    <source>
        <strain evidence="3">EGGRZ-B1_66</strain>
        <tissue evidence="3">Body</tissue>
    </source>
</reference>